<dbReference type="AlphaFoldDB" id="A0A7V2B0Q9"/>
<keyword evidence="1" id="KW-0547">Nucleotide-binding</keyword>
<evidence type="ECO:0000256" key="2">
    <source>
        <dbReference type="ARBA" id="ARBA00024200"/>
    </source>
</evidence>
<evidence type="ECO:0000313" key="4">
    <source>
        <dbReference type="EMBL" id="HER96179.1"/>
    </source>
</evidence>
<comment type="caution">
    <text evidence="4">The sequence shown here is derived from an EMBL/GenBank/DDBJ whole genome shotgun (WGS) entry which is preliminary data.</text>
</comment>
<comment type="similarity">
    <text evidence="2">Belongs to the MoaD family.</text>
</comment>
<sequence length="86" mass="9487">MQKAFLHLRVYLFSVLKERLGQDMLEIALPAPATGGHLLDYLTSRFPEVAAYRSVIRLAVNHTYVPESTFLAEGDEIALITPVSGG</sequence>
<dbReference type="GO" id="GO:0006777">
    <property type="term" value="P:Mo-molybdopterin cofactor biosynthetic process"/>
    <property type="evidence" value="ECO:0007669"/>
    <property type="project" value="InterPro"/>
</dbReference>
<dbReference type="Pfam" id="PF02597">
    <property type="entry name" value="ThiS"/>
    <property type="match status" value="1"/>
</dbReference>
<dbReference type="InterPro" id="IPR012675">
    <property type="entry name" value="Beta-grasp_dom_sf"/>
</dbReference>
<dbReference type="InterPro" id="IPR044672">
    <property type="entry name" value="MOCS2A"/>
</dbReference>
<dbReference type="SUPFAM" id="SSF54285">
    <property type="entry name" value="MoaD/ThiS"/>
    <property type="match status" value="1"/>
</dbReference>
<protein>
    <recommendedName>
        <fullName evidence="3">Molybdopterin synthase sulfur carrier subunit</fullName>
    </recommendedName>
</protein>
<reference evidence="4" key="1">
    <citation type="journal article" date="2020" name="mSystems">
        <title>Genome- and Community-Level Interaction Insights into Carbon Utilization and Element Cycling Functions of Hydrothermarchaeota in Hydrothermal Sediment.</title>
        <authorList>
            <person name="Zhou Z."/>
            <person name="Liu Y."/>
            <person name="Xu W."/>
            <person name="Pan J."/>
            <person name="Luo Z.H."/>
            <person name="Li M."/>
        </authorList>
    </citation>
    <scope>NUCLEOTIDE SEQUENCE [LARGE SCALE GENOMIC DNA]</scope>
    <source>
        <strain evidence="4">SpSt-143</strain>
    </source>
</reference>
<evidence type="ECO:0000256" key="3">
    <source>
        <dbReference type="ARBA" id="ARBA00024247"/>
    </source>
</evidence>
<evidence type="ECO:0000256" key="1">
    <source>
        <dbReference type="ARBA" id="ARBA00022741"/>
    </source>
</evidence>
<dbReference type="InterPro" id="IPR003749">
    <property type="entry name" value="ThiS/MoaD-like"/>
</dbReference>
<name>A0A7V2B0Q9_RHOMR</name>
<dbReference type="Gene3D" id="3.10.20.30">
    <property type="match status" value="1"/>
</dbReference>
<dbReference type="GO" id="GO:0000166">
    <property type="term" value="F:nucleotide binding"/>
    <property type="evidence" value="ECO:0007669"/>
    <property type="project" value="UniProtKB-KW"/>
</dbReference>
<dbReference type="UniPathway" id="UPA00344"/>
<dbReference type="PANTHER" id="PTHR33359">
    <property type="entry name" value="MOLYBDOPTERIN SYNTHASE SULFUR CARRIER SUBUNIT"/>
    <property type="match status" value="1"/>
</dbReference>
<organism evidence="4">
    <name type="scientific">Rhodothermus marinus</name>
    <name type="common">Rhodothermus obamensis</name>
    <dbReference type="NCBI Taxonomy" id="29549"/>
    <lineage>
        <taxon>Bacteria</taxon>
        <taxon>Pseudomonadati</taxon>
        <taxon>Rhodothermota</taxon>
        <taxon>Rhodothermia</taxon>
        <taxon>Rhodothermales</taxon>
        <taxon>Rhodothermaceae</taxon>
        <taxon>Rhodothermus</taxon>
    </lineage>
</organism>
<dbReference type="GO" id="GO:1990133">
    <property type="term" value="C:molybdopterin adenylyltransferase complex"/>
    <property type="evidence" value="ECO:0007669"/>
    <property type="project" value="TreeGrafter"/>
</dbReference>
<accession>A0A7V2B0Q9</accession>
<dbReference type="CDD" id="cd00754">
    <property type="entry name" value="Ubl_MoaD"/>
    <property type="match status" value="1"/>
</dbReference>
<dbReference type="PANTHER" id="PTHR33359:SF1">
    <property type="entry name" value="MOLYBDOPTERIN SYNTHASE SULFUR CARRIER SUBUNIT"/>
    <property type="match status" value="1"/>
</dbReference>
<proteinExistence type="inferred from homology"/>
<dbReference type="EMBL" id="DSGB01000005">
    <property type="protein sequence ID" value="HER96179.1"/>
    <property type="molecule type" value="Genomic_DNA"/>
</dbReference>
<gene>
    <name evidence="4" type="ORF">ENO59_06640</name>
</gene>
<dbReference type="InterPro" id="IPR016155">
    <property type="entry name" value="Mopterin_synth/thiamin_S_b"/>
</dbReference>